<keyword evidence="2" id="KW-0812">Transmembrane</keyword>
<keyword evidence="2" id="KW-1133">Transmembrane helix</keyword>
<dbReference type="AlphaFoldDB" id="A0A7W3MT34"/>
<evidence type="ECO:0000313" key="4">
    <source>
        <dbReference type="Proteomes" id="UP000539313"/>
    </source>
</evidence>
<feature type="compositionally biased region" description="Pro residues" evidence="1">
    <location>
        <begin position="1"/>
        <end position="11"/>
    </location>
</feature>
<organism evidence="3 4">
    <name type="scientific">Thermomonospora cellulosilytica</name>
    <dbReference type="NCBI Taxonomy" id="1411118"/>
    <lineage>
        <taxon>Bacteria</taxon>
        <taxon>Bacillati</taxon>
        <taxon>Actinomycetota</taxon>
        <taxon>Actinomycetes</taxon>
        <taxon>Streptosporangiales</taxon>
        <taxon>Thermomonosporaceae</taxon>
        <taxon>Thermomonospora</taxon>
    </lineage>
</organism>
<evidence type="ECO:0000256" key="1">
    <source>
        <dbReference type="SAM" id="MobiDB-lite"/>
    </source>
</evidence>
<keyword evidence="2" id="KW-0472">Membrane</keyword>
<sequence length="383" mass="39260">MSSQLPGPPGRPDPRRPRPTGIPRPVIAGLAVTLLVGALVALGLVAGDGPDGATAGSRTSGGPSAPSWSARAAARLAALPALRYTGTFTSNGRTVQAVLSVTRAGSAVGTLTMGGEQARLVTVDGATYLHGGPSFWAGATGPATRPEDFAGRWSKAPVTLLGFDPQDLLSPSAIARAVRGAPVTGSTGYVGDRLVHRVETRQGVYSVTLAEPHDLLQVEGASNARFAVTAVADAAPVLAELRRRVAALGGARDPGVGFDHGELTFVNCNENVSGCTLQLPVSVRAPLVAGEPAEAARAVLVATISADGRALGSCTGARSVEATGRAVLTCTVTSPGWRAWMRRARDTPGRHEYTAQARVIGEAVSPDRVRELLALVDRETPGS</sequence>
<keyword evidence="4" id="KW-1185">Reference proteome</keyword>
<name>A0A7W3MT34_9ACTN</name>
<dbReference type="EMBL" id="JACJII010000001">
    <property type="protein sequence ID" value="MBA9001377.1"/>
    <property type="molecule type" value="Genomic_DNA"/>
</dbReference>
<evidence type="ECO:0000313" key="3">
    <source>
        <dbReference type="EMBL" id="MBA9001377.1"/>
    </source>
</evidence>
<feature type="region of interest" description="Disordered" evidence="1">
    <location>
        <begin position="1"/>
        <end position="22"/>
    </location>
</feature>
<evidence type="ECO:0000256" key="2">
    <source>
        <dbReference type="SAM" id="Phobius"/>
    </source>
</evidence>
<feature type="transmembrane region" description="Helical" evidence="2">
    <location>
        <begin position="25"/>
        <end position="46"/>
    </location>
</feature>
<protein>
    <submittedName>
        <fullName evidence="3">Uncharacterized protein</fullName>
    </submittedName>
</protein>
<reference evidence="3 4" key="1">
    <citation type="submission" date="2020-08" db="EMBL/GenBank/DDBJ databases">
        <title>Sequencing the genomes of 1000 actinobacteria strains.</title>
        <authorList>
            <person name="Klenk H.-P."/>
        </authorList>
    </citation>
    <scope>NUCLEOTIDE SEQUENCE [LARGE SCALE GENOMIC DNA]</scope>
    <source>
        <strain evidence="3 4">DSM 45823</strain>
    </source>
</reference>
<proteinExistence type="predicted"/>
<accession>A0A7W3MT34</accession>
<dbReference type="Proteomes" id="UP000539313">
    <property type="component" value="Unassembled WGS sequence"/>
</dbReference>
<dbReference type="RefSeq" id="WP_182703691.1">
    <property type="nucleotide sequence ID" value="NZ_JACJII010000001.1"/>
</dbReference>
<gene>
    <name evidence="3" type="ORF">HNR21_000259</name>
</gene>
<comment type="caution">
    <text evidence="3">The sequence shown here is derived from an EMBL/GenBank/DDBJ whole genome shotgun (WGS) entry which is preliminary data.</text>
</comment>